<comment type="pathway">
    <text evidence="2">Capsule biogenesis; capsule polysaccharide biosynthesis.</text>
</comment>
<dbReference type="GO" id="GO:0000271">
    <property type="term" value="P:polysaccharide biosynthetic process"/>
    <property type="evidence" value="ECO:0007669"/>
    <property type="project" value="UniProtKB-KW"/>
</dbReference>
<dbReference type="STRING" id="375175.AYR53_07035"/>
<keyword evidence="8 13" id="KW-1133">Transmembrane helix</keyword>
<dbReference type="EMBL" id="CP014873">
    <property type="protein sequence ID" value="ANK62542.1"/>
    <property type="molecule type" value="Genomic_DNA"/>
</dbReference>
<sequence>MKDEISIVGLFKALLRRWYVILLAIIIFAMSGIFAAKVFYQPTYKASAIFYVEKKYTTYVPVDKNDKKLAQKFSTIPKKKKPIPLPAPEKPATTISGKIHQFIESLQDKDALRPQNNQIITPEKSNPKKDKQKEKKERQKLLRQHKIHKVAKWEVDNSARMKYQDKIRSAKFLKSVQQQLQSDSSYQQSLSQLQHNVQIIINAQSPNLNLNTTGNSPKLAVKTSATIISELKRQSSNKQRIQIVTQNTTKQIIQSPMNRLKYGFLGSLIGLIIGSLIVLWQMGILVNPFKR</sequence>
<keyword evidence="7" id="KW-0972">Capsule biogenesis/degradation</keyword>
<dbReference type="GO" id="GO:0004713">
    <property type="term" value="F:protein tyrosine kinase activity"/>
    <property type="evidence" value="ECO:0007669"/>
    <property type="project" value="TreeGrafter"/>
</dbReference>
<evidence type="ECO:0000313" key="16">
    <source>
        <dbReference type="Proteomes" id="UP000078582"/>
    </source>
</evidence>
<evidence type="ECO:0000259" key="14">
    <source>
        <dbReference type="Pfam" id="PF02706"/>
    </source>
</evidence>
<keyword evidence="10" id="KW-0270">Exopolysaccharide synthesis</keyword>
<evidence type="ECO:0000256" key="2">
    <source>
        <dbReference type="ARBA" id="ARBA00005132"/>
    </source>
</evidence>
<keyword evidence="16" id="KW-1185">Reference proteome</keyword>
<feature type="region of interest" description="Disordered" evidence="12">
    <location>
        <begin position="113"/>
        <end position="142"/>
    </location>
</feature>
<evidence type="ECO:0000256" key="11">
    <source>
        <dbReference type="ARBA" id="ARBA00045736"/>
    </source>
</evidence>
<feature type="compositionally biased region" description="Basic and acidic residues" evidence="12">
    <location>
        <begin position="125"/>
        <end position="140"/>
    </location>
</feature>
<organism evidence="15 16">
    <name type="scientific">Loigolactobacillus backii</name>
    <dbReference type="NCBI Taxonomy" id="375175"/>
    <lineage>
        <taxon>Bacteria</taxon>
        <taxon>Bacillati</taxon>
        <taxon>Bacillota</taxon>
        <taxon>Bacilli</taxon>
        <taxon>Lactobacillales</taxon>
        <taxon>Lactobacillaceae</taxon>
        <taxon>Loigolactobacillus</taxon>
    </lineage>
</organism>
<dbReference type="PANTHER" id="PTHR32309">
    <property type="entry name" value="TYROSINE-PROTEIN KINASE"/>
    <property type="match status" value="1"/>
</dbReference>
<feature type="compositionally biased region" description="Polar residues" evidence="12">
    <location>
        <begin position="114"/>
        <end position="124"/>
    </location>
</feature>
<gene>
    <name evidence="15" type="ORF">AYR53_07035</name>
</gene>
<dbReference type="GO" id="GO:0005886">
    <property type="term" value="C:plasma membrane"/>
    <property type="evidence" value="ECO:0007669"/>
    <property type="project" value="UniProtKB-SubCell"/>
</dbReference>
<evidence type="ECO:0000256" key="13">
    <source>
        <dbReference type="SAM" id="Phobius"/>
    </source>
</evidence>
<keyword evidence="5" id="KW-1003">Cell membrane</keyword>
<dbReference type="InterPro" id="IPR003856">
    <property type="entry name" value="LPS_length_determ_N"/>
</dbReference>
<dbReference type="PANTHER" id="PTHR32309:SF13">
    <property type="entry name" value="FERRIC ENTEROBACTIN TRANSPORT PROTEIN FEPE"/>
    <property type="match status" value="1"/>
</dbReference>
<comment type="subcellular location">
    <subcellularLocation>
        <location evidence="1">Cell membrane</location>
        <topology evidence="1">Multi-pass membrane protein</topology>
    </subcellularLocation>
</comment>
<evidence type="ECO:0000256" key="8">
    <source>
        <dbReference type="ARBA" id="ARBA00022989"/>
    </source>
</evidence>
<evidence type="ECO:0000313" key="15">
    <source>
        <dbReference type="EMBL" id="ANK62542.1"/>
    </source>
</evidence>
<proteinExistence type="inferred from homology"/>
<evidence type="ECO:0000256" key="6">
    <source>
        <dbReference type="ARBA" id="ARBA00022692"/>
    </source>
</evidence>
<dbReference type="Pfam" id="PF02706">
    <property type="entry name" value="Wzz"/>
    <property type="match status" value="1"/>
</dbReference>
<dbReference type="AlphaFoldDB" id="A0A192H2T6"/>
<dbReference type="Proteomes" id="UP000078582">
    <property type="component" value="Chromosome"/>
</dbReference>
<evidence type="ECO:0000256" key="4">
    <source>
        <dbReference type="ARBA" id="ARBA00020739"/>
    </source>
</evidence>
<evidence type="ECO:0000256" key="7">
    <source>
        <dbReference type="ARBA" id="ARBA00022903"/>
    </source>
</evidence>
<protein>
    <recommendedName>
        <fullName evidence="4">Capsular polysaccharide biosynthesis protein CpsC</fullName>
    </recommendedName>
</protein>
<evidence type="ECO:0000256" key="1">
    <source>
        <dbReference type="ARBA" id="ARBA00004651"/>
    </source>
</evidence>
<dbReference type="GeneID" id="42982005"/>
<feature type="transmembrane region" description="Helical" evidence="13">
    <location>
        <begin position="262"/>
        <end position="286"/>
    </location>
</feature>
<evidence type="ECO:0000256" key="10">
    <source>
        <dbReference type="ARBA" id="ARBA00023169"/>
    </source>
</evidence>
<evidence type="ECO:0000256" key="5">
    <source>
        <dbReference type="ARBA" id="ARBA00022475"/>
    </source>
</evidence>
<dbReference type="RefSeq" id="WP_068281005.1">
    <property type="nucleotide sequence ID" value="NZ_CP014873.1"/>
</dbReference>
<name>A0A192H2T6_9LACO</name>
<comment type="similarity">
    <text evidence="3">Belongs to the CpsC/CapA family.</text>
</comment>
<keyword evidence="9 13" id="KW-0472">Membrane</keyword>
<evidence type="ECO:0000256" key="9">
    <source>
        <dbReference type="ARBA" id="ARBA00023136"/>
    </source>
</evidence>
<evidence type="ECO:0000256" key="3">
    <source>
        <dbReference type="ARBA" id="ARBA00006683"/>
    </source>
</evidence>
<accession>A0A192H2T6</accession>
<keyword evidence="6 13" id="KW-0812">Transmembrane</keyword>
<comment type="function">
    <text evidence="11">Required for CpsD phosphorylation. Involved in the regulation of capsular polysaccharide biosynthesis. May be part of a complex that directs the coordinated polymerization and export to the cell surface of the capsular polysaccharide.</text>
</comment>
<feature type="transmembrane region" description="Helical" evidence="13">
    <location>
        <begin position="18"/>
        <end position="40"/>
    </location>
</feature>
<feature type="domain" description="Polysaccharide chain length determinant N-terminal" evidence="14">
    <location>
        <begin position="3"/>
        <end position="57"/>
    </location>
</feature>
<reference evidence="15 16" key="1">
    <citation type="submission" date="2016-03" db="EMBL/GenBank/DDBJ databases">
        <title>Pediococcus and Lactobacillus from brewery environment - whole genome sequencing and assembly.</title>
        <authorList>
            <person name="Behr J."/>
            <person name="Geissler A.J."/>
            <person name="Vogel R.F."/>
        </authorList>
    </citation>
    <scope>NUCLEOTIDE SEQUENCE [LARGE SCALE GENOMIC DNA]</scope>
    <source>
        <strain evidence="15 16">TMW 1.1989</strain>
    </source>
</reference>
<evidence type="ECO:0000256" key="12">
    <source>
        <dbReference type="SAM" id="MobiDB-lite"/>
    </source>
</evidence>
<dbReference type="InterPro" id="IPR050445">
    <property type="entry name" value="Bact_polysacc_biosynth/exp"/>
</dbReference>